<name>A0A1V6TEU5_9EURO</name>
<dbReference type="OrthoDB" id="10491297at2759"/>
<dbReference type="EMBL" id="MLQL01000009">
    <property type="protein sequence ID" value="OQE24872.1"/>
    <property type="molecule type" value="Genomic_DNA"/>
</dbReference>
<proteinExistence type="predicted"/>
<gene>
    <name evidence="2" type="ORF">PENFLA_c009G05197</name>
</gene>
<sequence>MAAIATSVAIGAAALQALARAVLEYLGEPVVEAYPSPKPPLANIDPNLQPKPTSTDDPLASGTAPRQSVEPPERKKNAGAKMKVPRIREA</sequence>
<accession>A0A1V6TEU5</accession>
<feature type="region of interest" description="Disordered" evidence="1">
    <location>
        <begin position="35"/>
        <end position="90"/>
    </location>
</feature>
<organism evidence="2 3">
    <name type="scientific">Penicillium flavigenum</name>
    <dbReference type="NCBI Taxonomy" id="254877"/>
    <lineage>
        <taxon>Eukaryota</taxon>
        <taxon>Fungi</taxon>
        <taxon>Dikarya</taxon>
        <taxon>Ascomycota</taxon>
        <taxon>Pezizomycotina</taxon>
        <taxon>Eurotiomycetes</taxon>
        <taxon>Eurotiomycetidae</taxon>
        <taxon>Eurotiales</taxon>
        <taxon>Aspergillaceae</taxon>
        <taxon>Penicillium</taxon>
    </lineage>
</organism>
<reference evidence="3" key="1">
    <citation type="journal article" date="2017" name="Nat. Microbiol.">
        <title>Global analysis of biosynthetic gene clusters reveals vast potential of secondary metabolite production in Penicillium species.</title>
        <authorList>
            <person name="Nielsen J.C."/>
            <person name="Grijseels S."/>
            <person name="Prigent S."/>
            <person name="Ji B."/>
            <person name="Dainat J."/>
            <person name="Nielsen K.F."/>
            <person name="Frisvad J.C."/>
            <person name="Workman M."/>
            <person name="Nielsen J."/>
        </authorList>
    </citation>
    <scope>NUCLEOTIDE SEQUENCE [LARGE SCALE GENOMIC DNA]</scope>
    <source>
        <strain evidence="3">IBT 14082</strain>
    </source>
</reference>
<evidence type="ECO:0000256" key="1">
    <source>
        <dbReference type="SAM" id="MobiDB-lite"/>
    </source>
</evidence>
<protein>
    <submittedName>
        <fullName evidence="2">Uncharacterized protein</fullName>
    </submittedName>
</protein>
<evidence type="ECO:0000313" key="2">
    <source>
        <dbReference type="EMBL" id="OQE24872.1"/>
    </source>
</evidence>
<comment type="caution">
    <text evidence="2">The sequence shown here is derived from an EMBL/GenBank/DDBJ whole genome shotgun (WGS) entry which is preliminary data.</text>
</comment>
<keyword evidence="3" id="KW-1185">Reference proteome</keyword>
<evidence type="ECO:0000313" key="3">
    <source>
        <dbReference type="Proteomes" id="UP000191342"/>
    </source>
</evidence>
<dbReference type="AlphaFoldDB" id="A0A1V6TEU5"/>
<dbReference type="Proteomes" id="UP000191342">
    <property type="component" value="Unassembled WGS sequence"/>
</dbReference>